<keyword evidence="3 7" id="KW-0288">FMN</keyword>
<dbReference type="PANTHER" id="PTHR43821">
    <property type="entry name" value="NAD(P)H NITROREDUCTASE YDJA-RELATED"/>
    <property type="match status" value="1"/>
</dbReference>
<dbReference type="CDD" id="cd02135">
    <property type="entry name" value="YdjA-like"/>
    <property type="match status" value="1"/>
</dbReference>
<sequence length="180" mass="19439">MDSLELLLNRHSCAKLSDPAPAGKVLENIYLAGLKAPDHGDLRPWRFIEIQGEGLDKLTEIFVEATQATGGNVDKAKQMAYRAPMIIVAIASCTEHPKVPETEQLLSAGCAVHAMQMAALAQGFNGIWRSGGVSYDPLVKEKLGLSDKEQIVGFLYLGTPAAKPIQKKAYTISDFVTSLV</sequence>
<dbReference type="SUPFAM" id="SSF55469">
    <property type="entry name" value="FMN-dependent nitroreductase-like"/>
    <property type="match status" value="1"/>
</dbReference>
<evidence type="ECO:0000256" key="5">
    <source>
        <dbReference type="ARBA" id="ARBA00023002"/>
    </source>
</evidence>
<proteinExistence type="inferred from homology"/>
<evidence type="ECO:0000256" key="8">
    <source>
        <dbReference type="PIRSR" id="PIRSR000232-1"/>
    </source>
</evidence>
<dbReference type="InterPro" id="IPR052530">
    <property type="entry name" value="NAD(P)H_nitroreductase"/>
</dbReference>
<name>A0A4R1JLZ9_9GAMM</name>
<comment type="similarity">
    <text evidence="1 7">Belongs to the nitroreductase family.</text>
</comment>
<evidence type="ECO:0000313" key="10">
    <source>
        <dbReference type="EMBL" id="TCK52037.1"/>
    </source>
</evidence>
<dbReference type="GO" id="GO:0016491">
    <property type="term" value="F:oxidoreductase activity"/>
    <property type="evidence" value="ECO:0007669"/>
    <property type="project" value="UniProtKB-UniRule"/>
</dbReference>
<dbReference type="InterPro" id="IPR026021">
    <property type="entry name" value="YdjA-like"/>
</dbReference>
<dbReference type="AlphaFoldDB" id="A0A4R1JLZ9"/>
<dbReference type="Proteomes" id="UP000295565">
    <property type="component" value="Unassembled WGS sequence"/>
</dbReference>
<dbReference type="PANTHER" id="PTHR43821:SF1">
    <property type="entry name" value="NAD(P)H NITROREDUCTASE YDJA-RELATED"/>
    <property type="match status" value="1"/>
</dbReference>
<evidence type="ECO:0000256" key="2">
    <source>
        <dbReference type="ARBA" id="ARBA00022630"/>
    </source>
</evidence>
<dbReference type="Gene3D" id="3.40.109.10">
    <property type="entry name" value="NADH Oxidase"/>
    <property type="match status" value="1"/>
</dbReference>
<feature type="binding site" evidence="8">
    <location>
        <position position="39"/>
    </location>
    <ligand>
        <name>FMN</name>
        <dbReference type="ChEBI" id="CHEBI:58210"/>
        <note>ligand shared between dimeric partners</note>
    </ligand>
</feature>
<feature type="binding site" description="in other chain" evidence="8">
    <location>
        <begin position="10"/>
        <end position="12"/>
    </location>
    <ligand>
        <name>FMN</name>
        <dbReference type="ChEBI" id="CHEBI:58210"/>
        <note>ligand shared between dimeric partners</note>
    </ligand>
</feature>
<evidence type="ECO:0000256" key="3">
    <source>
        <dbReference type="ARBA" id="ARBA00022643"/>
    </source>
</evidence>
<dbReference type="InterPro" id="IPR029479">
    <property type="entry name" value="Nitroreductase"/>
</dbReference>
<keyword evidence="6 7" id="KW-0520">NAD</keyword>
<keyword evidence="2 7" id="KW-0285">Flavoprotein</keyword>
<reference evidence="10 11" key="1">
    <citation type="submission" date="2019-03" db="EMBL/GenBank/DDBJ databases">
        <title>Genomic Encyclopedia of Type Strains, Phase IV (KMG-IV): sequencing the most valuable type-strain genomes for metagenomic binning, comparative biology and taxonomic classification.</title>
        <authorList>
            <person name="Goeker M."/>
        </authorList>
    </citation>
    <scope>NUCLEOTIDE SEQUENCE [LARGE SCALE GENOMIC DNA]</scope>
    <source>
        <strain evidence="10 11">DSM 18577</strain>
    </source>
</reference>
<dbReference type="NCBIfam" id="NF008088">
    <property type="entry name" value="PRK10828.1"/>
    <property type="match status" value="1"/>
</dbReference>
<dbReference type="InterPro" id="IPR000415">
    <property type="entry name" value="Nitroreductase-like"/>
</dbReference>
<evidence type="ECO:0000259" key="9">
    <source>
        <dbReference type="Pfam" id="PF00881"/>
    </source>
</evidence>
<evidence type="ECO:0000256" key="1">
    <source>
        <dbReference type="ARBA" id="ARBA00007118"/>
    </source>
</evidence>
<evidence type="ECO:0000256" key="6">
    <source>
        <dbReference type="ARBA" id="ARBA00023027"/>
    </source>
</evidence>
<dbReference type="PIRSF" id="PIRSF000232">
    <property type="entry name" value="YdjA"/>
    <property type="match status" value="1"/>
</dbReference>
<dbReference type="Pfam" id="PF00881">
    <property type="entry name" value="Nitroreductase"/>
    <property type="match status" value="1"/>
</dbReference>
<dbReference type="RefSeq" id="WP_131912944.1">
    <property type="nucleotide sequence ID" value="NZ_OU594967.1"/>
</dbReference>
<comment type="caution">
    <text evidence="10">The sequence shown here is derived from an EMBL/GenBank/DDBJ whole genome shotgun (WGS) entry which is preliminary data.</text>
</comment>
<organism evidence="10 11">
    <name type="scientific">Celerinatantimonas diazotrophica</name>
    <dbReference type="NCBI Taxonomy" id="412034"/>
    <lineage>
        <taxon>Bacteria</taxon>
        <taxon>Pseudomonadati</taxon>
        <taxon>Pseudomonadota</taxon>
        <taxon>Gammaproteobacteria</taxon>
        <taxon>Celerinatantimonadaceae</taxon>
        <taxon>Celerinatantimonas</taxon>
    </lineage>
</organism>
<evidence type="ECO:0000256" key="4">
    <source>
        <dbReference type="ARBA" id="ARBA00022857"/>
    </source>
</evidence>
<dbReference type="EC" id="1.-.-.-" evidence="7"/>
<feature type="binding site" description="in other chain" evidence="8">
    <location>
        <begin position="128"/>
        <end position="130"/>
    </location>
    <ligand>
        <name>FMN</name>
        <dbReference type="ChEBI" id="CHEBI:58210"/>
        <note>ligand shared between dimeric partners</note>
    </ligand>
</feature>
<dbReference type="OrthoDB" id="9804207at2"/>
<dbReference type="EMBL" id="SMGD01000013">
    <property type="protein sequence ID" value="TCK52037.1"/>
    <property type="molecule type" value="Genomic_DNA"/>
</dbReference>
<keyword evidence="5 7" id="KW-0560">Oxidoreductase</keyword>
<accession>A0A4R1JLZ9</accession>
<keyword evidence="4 7" id="KW-0521">NADP</keyword>
<protein>
    <recommendedName>
        <fullName evidence="7">Putative NAD(P)H nitroreductase</fullName>
        <ecNumber evidence="7">1.-.-.-</ecNumber>
    </recommendedName>
</protein>
<keyword evidence="11" id="KW-1185">Reference proteome</keyword>
<evidence type="ECO:0000256" key="7">
    <source>
        <dbReference type="PIRNR" id="PIRNR000232"/>
    </source>
</evidence>
<gene>
    <name evidence="10" type="ORF">EV690_2137</name>
</gene>
<evidence type="ECO:0000313" key="11">
    <source>
        <dbReference type="Proteomes" id="UP000295565"/>
    </source>
</evidence>
<comment type="cofactor">
    <cofactor evidence="8">
        <name>FMN</name>
        <dbReference type="ChEBI" id="CHEBI:58210"/>
    </cofactor>
    <text evidence="8">Binds 1 FMN per subunit.</text>
</comment>
<feature type="domain" description="Nitroreductase" evidence="9">
    <location>
        <begin position="8"/>
        <end position="158"/>
    </location>
</feature>